<evidence type="ECO:0000313" key="7">
    <source>
        <dbReference type="EMBL" id="GIC94510.1"/>
    </source>
</evidence>
<keyword evidence="5" id="KW-0325">Glycoprotein</keyword>
<feature type="domain" description="SPARC/Testican calcium-binding" evidence="6">
    <location>
        <begin position="41"/>
        <end position="117"/>
    </location>
</feature>
<sequence>MSSGLKDNQVLALMGMGREALSKELQQKKRAENNQLKRACLEELQHEASEDAWYNLKLLRTLLGGFYIADTNNDGRLETSELLKTLKNKDEESYQVMRNFVEACDVGKDQKLNLAEFFILGVLRGFRKVEQAGASDS</sequence>
<name>A0A8E0V569_9EURO</name>
<evidence type="ECO:0000256" key="2">
    <source>
        <dbReference type="ARBA" id="ARBA00022525"/>
    </source>
</evidence>
<evidence type="ECO:0000313" key="8">
    <source>
        <dbReference type="Proteomes" id="UP000036893"/>
    </source>
</evidence>
<dbReference type="Pfam" id="PF10591">
    <property type="entry name" value="SPARC_Ca_bdg"/>
    <property type="match status" value="1"/>
</dbReference>
<dbReference type="Gene3D" id="1.10.238.10">
    <property type="entry name" value="EF-hand"/>
    <property type="match status" value="1"/>
</dbReference>
<dbReference type="Proteomes" id="UP000036893">
    <property type="component" value="Unassembled WGS sequence"/>
</dbReference>
<comment type="subcellular location">
    <subcellularLocation>
        <location evidence="1">Secreted</location>
    </subcellularLocation>
</comment>
<evidence type="ECO:0000256" key="5">
    <source>
        <dbReference type="ARBA" id="ARBA00023180"/>
    </source>
</evidence>
<dbReference type="InterPro" id="IPR011992">
    <property type="entry name" value="EF-hand-dom_pair"/>
</dbReference>
<keyword evidence="3" id="KW-0106">Calcium</keyword>
<dbReference type="GO" id="GO:0005509">
    <property type="term" value="F:calcium ion binding"/>
    <property type="evidence" value="ECO:0007669"/>
    <property type="project" value="InterPro"/>
</dbReference>
<gene>
    <name evidence="7" type="ORF">Aud_001839</name>
</gene>
<accession>A0A8E0V569</accession>
<dbReference type="PROSITE" id="PS00018">
    <property type="entry name" value="EF_HAND_1"/>
    <property type="match status" value="1"/>
</dbReference>
<dbReference type="RefSeq" id="XP_043151776.1">
    <property type="nucleotide sequence ID" value="XM_043295841.1"/>
</dbReference>
<dbReference type="SUPFAM" id="SSF47473">
    <property type="entry name" value="EF-hand"/>
    <property type="match status" value="1"/>
</dbReference>
<organism evidence="7 8">
    <name type="scientific">Aspergillus udagawae</name>
    <dbReference type="NCBI Taxonomy" id="91492"/>
    <lineage>
        <taxon>Eukaryota</taxon>
        <taxon>Fungi</taxon>
        <taxon>Dikarya</taxon>
        <taxon>Ascomycota</taxon>
        <taxon>Pezizomycotina</taxon>
        <taxon>Eurotiomycetes</taxon>
        <taxon>Eurotiomycetidae</taxon>
        <taxon>Eurotiales</taxon>
        <taxon>Aspergillaceae</taxon>
        <taxon>Aspergillus</taxon>
        <taxon>Aspergillus subgen. Fumigati</taxon>
    </lineage>
</organism>
<proteinExistence type="predicted"/>
<dbReference type="GeneID" id="66989315"/>
<dbReference type="EMBL" id="BBXM02000010">
    <property type="protein sequence ID" value="GIC94510.1"/>
    <property type="molecule type" value="Genomic_DNA"/>
</dbReference>
<evidence type="ECO:0000256" key="1">
    <source>
        <dbReference type="ARBA" id="ARBA00004613"/>
    </source>
</evidence>
<keyword evidence="2" id="KW-0964">Secreted</keyword>
<keyword evidence="4" id="KW-1015">Disulfide bond</keyword>
<protein>
    <recommendedName>
        <fullName evidence="6">SPARC/Testican calcium-binding domain-containing protein</fullName>
    </recommendedName>
</protein>
<evidence type="ECO:0000256" key="4">
    <source>
        <dbReference type="ARBA" id="ARBA00023157"/>
    </source>
</evidence>
<dbReference type="InterPro" id="IPR019577">
    <property type="entry name" value="SPARC/Testican_Ca-bd-dom"/>
</dbReference>
<evidence type="ECO:0000256" key="3">
    <source>
        <dbReference type="ARBA" id="ARBA00022837"/>
    </source>
</evidence>
<dbReference type="InterPro" id="IPR018247">
    <property type="entry name" value="EF_Hand_1_Ca_BS"/>
</dbReference>
<comment type="caution">
    <text evidence="7">The sequence shown here is derived from an EMBL/GenBank/DDBJ whole genome shotgun (WGS) entry which is preliminary data.</text>
</comment>
<evidence type="ECO:0000259" key="6">
    <source>
        <dbReference type="Pfam" id="PF10591"/>
    </source>
</evidence>
<dbReference type="AlphaFoldDB" id="A0A8E0V569"/>
<dbReference type="GO" id="GO:0005576">
    <property type="term" value="C:extracellular region"/>
    <property type="evidence" value="ECO:0007669"/>
    <property type="project" value="UniProtKB-SubCell"/>
</dbReference>
<reference evidence="7" key="1">
    <citation type="journal article" date="2015" name="Genome Announc.">
        <title>Draft Genome Sequence of the Pathogenic Filamentous Fungus Aspergillus udagawae Strain IFM 46973T.</title>
        <authorList>
            <person name="Kusuya Y."/>
            <person name="Takahashi-Nakaguchi A."/>
            <person name="Takahashi H."/>
            <person name="Yaguchi T."/>
        </authorList>
    </citation>
    <scope>NUCLEOTIDE SEQUENCE</scope>
    <source>
        <strain evidence="7">IFM 46973</strain>
    </source>
</reference>
<reference evidence="7" key="2">
    <citation type="submission" date="2021-01" db="EMBL/GenBank/DDBJ databases">
        <title>Pan-genome distribution and transcriptional activeness of fungal secondary metabolism genes in Aspergillus section Fumigati.</title>
        <authorList>
            <person name="Takahashi H."/>
            <person name="Umemura M."/>
            <person name="Ninomiya A."/>
            <person name="Kusuya Y."/>
            <person name="Urayama S."/>
            <person name="Shimizu M."/>
            <person name="Watanabe A."/>
            <person name="Kamei K."/>
            <person name="Yaguchi T."/>
            <person name="Hagiwara D."/>
        </authorList>
    </citation>
    <scope>NUCLEOTIDE SEQUENCE</scope>
    <source>
        <strain evidence="7">IFM 46973</strain>
    </source>
</reference>